<dbReference type="Proteomes" id="UP001283341">
    <property type="component" value="Unassembled WGS sequence"/>
</dbReference>
<gene>
    <name evidence="2" type="ORF">B0H66DRAFT_168507</name>
</gene>
<evidence type="ECO:0000259" key="1">
    <source>
        <dbReference type="Pfam" id="PF22607"/>
    </source>
</evidence>
<dbReference type="PANTHER" id="PTHR47469">
    <property type="entry name" value="MONOOXYGENASE-LIKE"/>
    <property type="match status" value="1"/>
</dbReference>
<sequence length="157" mass="17769">MSLKVRDKDSDEIFTDEADAVVAAVCRNYVGYITWRGTVPERQVSASTPKLFQRSITAYRMNGHHCLVYAVPGEYGSLKPDERYLNFLWYTNESGETVNEIMKDGVTGHRHHYIVPSGRVRQDILECSAPEGQIHTVSRALSGDNQKDTTTFRPTDQ</sequence>
<reference evidence="2" key="1">
    <citation type="journal article" date="2023" name="Mol. Phylogenet. Evol.">
        <title>Genome-scale phylogeny and comparative genomics of the fungal order Sordariales.</title>
        <authorList>
            <person name="Hensen N."/>
            <person name="Bonometti L."/>
            <person name="Westerberg I."/>
            <person name="Brannstrom I.O."/>
            <person name="Guillou S."/>
            <person name="Cros-Aarteil S."/>
            <person name="Calhoun S."/>
            <person name="Haridas S."/>
            <person name="Kuo A."/>
            <person name="Mondo S."/>
            <person name="Pangilinan J."/>
            <person name="Riley R."/>
            <person name="LaButti K."/>
            <person name="Andreopoulos B."/>
            <person name="Lipzen A."/>
            <person name="Chen C."/>
            <person name="Yan M."/>
            <person name="Daum C."/>
            <person name="Ng V."/>
            <person name="Clum A."/>
            <person name="Steindorff A."/>
            <person name="Ohm R.A."/>
            <person name="Martin F."/>
            <person name="Silar P."/>
            <person name="Natvig D.O."/>
            <person name="Lalanne C."/>
            <person name="Gautier V."/>
            <person name="Ament-Velasquez S.L."/>
            <person name="Kruys A."/>
            <person name="Hutchinson M.I."/>
            <person name="Powell A.J."/>
            <person name="Barry K."/>
            <person name="Miller A.N."/>
            <person name="Grigoriev I.V."/>
            <person name="Debuchy R."/>
            <person name="Gladieux P."/>
            <person name="Hiltunen Thoren M."/>
            <person name="Johannesson H."/>
        </authorList>
    </citation>
    <scope>NUCLEOTIDE SEQUENCE</scope>
    <source>
        <strain evidence="2">CBS 118394</strain>
    </source>
</reference>
<dbReference type="InterPro" id="IPR053212">
    <property type="entry name" value="DHP_3-monooxygenase"/>
</dbReference>
<accession>A0AAE0IKS6</accession>
<dbReference type="PANTHER" id="PTHR47469:SF2">
    <property type="entry name" value="OS06G0597600 PROTEIN"/>
    <property type="match status" value="1"/>
</dbReference>
<feature type="domain" description="2,6-dihydroxypyridine 3-monooxygenase substrate binding" evidence="1">
    <location>
        <begin position="29"/>
        <end position="126"/>
    </location>
</feature>
<organism evidence="2 3">
    <name type="scientific">Apodospora peruviana</name>
    <dbReference type="NCBI Taxonomy" id="516989"/>
    <lineage>
        <taxon>Eukaryota</taxon>
        <taxon>Fungi</taxon>
        <taxon>Dikarya</taxon>
        <taxon>Ascomycota</taxon>
        <taxon>Pezizomycotina</taxon>
        <taxon>Sordariomycetes</taxon>
        <taxon>Sordariomycetidae</taxon>
        <taxon>Sordariales</taxon>
        <taxon>Lasiosphaeriaceae</taxon>
        <taxon>Apodospora</taxon>
    </lineage>
</organism>
<evidence type="ECO:0000313" key="2">
    <source>
        <dbReference type="EMBL" id="KAK3326760.1"/>
    </source>
</evidence>
<dbReference type="InterPro" id="IPR054707">
    <property type="entry name" value="DhpH_subs-bd"/>
</dbReference>
<keyword evidence="3" id="KW-1185">Reference proteome</keyword>
<proteinExistence type="predicted"/>
<reference evidence="2" key="2">
    <citation type="submission" date="2023-06" db="EMBL/GenBank/DDBJ databases">
        <authorList>
            <consortium name="Lawrence Berkeley National Laboratory"/>
            <person name="Haridas S."/>
            <person name="Hensen N."/>
            <person name="Bonometti L."/>
            <person name="Westerberg I."/>
            <person name="Brannstrom I.O."/>
            <person name="Guillou S."/>
            <person name="Cros-Aarteil S."/>
            <person name="Calhoun S."/>
            <person name="Kuo A."/>
            <person name="Mondo S."/>
            <person name="Pangilinan J."/>
            <person name="Riley R."/>
            <person name="Labutti K."/>
            <person name="Andreopoulos B."/>
            <person name="Lipzen A."/>
            <person name="Chen C."/>
            <person name="Yanf M."/>
            <person name="Daum C."/>
            <person name="Ng V."/>
            <person name="Clum A."/>
            <person name="Steindorff A."/>
            <person name="Ohm R."/>
            <person name="Martin F."/>
            <person name="Silar P."/>
            <person name="Natvig D."/>
            <person name="Lalanne C."/>
            <person name="Gautier V."/>
            <person name="Ament-Velasquez S.L."/>
            <person name="Kruys A."/>
            <person name="Hutchinson M.I."/>
            <person name="Powell A.J."/>
            <person name="Barry K."/>
            <person name="Miller A.N."/>
            <person name="Grigoriev I.V."/>
            <person name="Debuchy R."/>
            <person name="Gladieux P."/>
            <person name="Thoren M.H."/>
            <person name="Johannesson H."/>
        </authorList>
    </citation>
    <scope>NUCLEOTIDE SEQUENCE</scope>
    <source>
        <strain evidence="2">CBS 118394</strain>
    </source>
</reference>
<dbReference type="EMBL" id="JAUEDM010000002">
    <property type="protein sequence ID" value="KAK3326760.1"/>
    <property type="molecule type" value="Genomic_DNA"/>
</dbReference>
<dbReference type="AlphaFoldDB" id="A0AAE0IKS6"/>
<comment type="caution">
    <text evidence="2">The sequence shown here is derived from an EMBL/GenBank/DDBJ whole genome shotgun (WGS) entry which is preliminary data.</text>
</comment>
<dbReference type="Pfam" id="PF22607">
    <property type="entry name" value="FAD_binding-like"/>
    <property type="match status" value="1"/>
</dbReference>
<dbReference type="SUPFAM" id="SSF54373">
    <property type="entry name" value="FAD-linked reductases, C-terminal domain"/>
    <property type="match status" value="1"/>
</dbReference>
<name>A0AAE0IKS6_9PEZI</name>
<dbReference type="Gene3D" id="3.30.9.60">
    <property type="match status" value="1"/>
</dbReference>
<evidence type="ECO:0000313" key="3">
    <source>
        <dbReference type="Proteomes" id="UP001283341"/>
    </source>
</evidence>
<protein>
    <recommendedName>
        <fullName evidence="1">2,6-dihydroxypyridine 3-monooxygenase substrate binding domain-containing protein</fullName>
    </recommendedName>
</protein>